<dbReference type="HAMAP" id="MF_00055">
    <property type="entry name" value="MEMO1"/>
    <property type="match status" value="1"/>
</dbReference>
<comment type="similarity">
    <text evidence="1 2">Belongs to the MEMO1 family.</text>
</comment>
<keyword evidence="4" id="KW-1185">Reference proteome</keyword>
<proteinExistence type="inferred from homology"/>
<evidence type="ECO:0000313" key="4">
    <source>
        <dbReference type="Proteomes" id="UP001157947"/>
    </source>
</evidence>
<dbReference type="AlphaFoldDB" id="A0AA46ACX0"/>
<comment type="caution">
    <text evidence="3">The sequence shown here is derived from an EMBL/GenBank/DDBJ whole genome shotgun (WGS) entry which is preliminary data.</text>
</comment>
<evidence type="ECO:0000256" key="2">
    <source>
        <dbReference type="HAMAP-Rule" id="MF_00055"/>
    </source>
</evidence>
<dbReference type="Pfam" id="PF01875">
    <property type="entry name" value="Memo"/>
    <property type="match status" value="1"/>
</dbReference>
<dbReference type="PANTHER" id="PTHR11060:SF0">
    <property type="entry name" value="PROTEIN MEMO1"/>
    <property type="match status" value="1"/>
</dbReference>
<dbReference type="NCBIfam" id="TIGR04336">
    <property type="entry name" value="AmmeMemoSam_B"/>
    <property type="match status" value="1"/>
</dbReference>
<evidence type="ECO:0000256" key="1">
    <source>
        <dbReference type="ARBA" id="ARBA00006315"/>
    </source>
</evidence>
<dbReference type="Gene3D" id="3.40.830.10">
    <property type="entry name" value="LigB-like"/>
    <property type="match status" value="1"/>
</dbReference>
<evidence type="ECO:0000313" key="3">
    <source>
        <dbReference type="EMBL" id="SMP01038.1"/>
    </source>
</evidence>
<reference evidence="3" key="1">
    <citation type="submission" date="2017-05" db="EMBL/GenBank/DDBJ databases">
        <authorList>
            <person name="Varghese N."/>
            <person name="Submissions S."/>
        </authorList>
    </citation>
    <scope>NUCLEOTIDE SEQUENCE</scope>
    <source>
        <strain evidence="3">DSM 18763</strain>
    </source>
</reference>
<gene>
    <name evidence="3" type="ORF">SAMN06264868_101184</name>
</gene>
<dbReference type="InterPro" id="IPR002737">
    <property type="entry name" value="MEMO1_fam"/>
</dbReference>
<name>A0AA46ACX0_9AQUI</name>
<accession>A0AA46ACX0</accession>
<dbReference type="RefSeq" id="WP_265133640.1">
    <property type="nucleotide sequence ID" value="NZ_FXTX01000001.1"/>
</dbReference>
<protein>
    <recommendedName>
        <fullName evidence="2">MEMO1 family protein SAMN06264868_101184</fullName>
    </recommendedName>
</protein>
<dbReference type="PANTHER" id="PTHR11060">
    <property type="entry name" value="PROTEIN MEMO1"/>
    <property type="match status" value="1"/>
</dbReference>
<organism evidence="3 4">
    <name type="scientific">Venenivibrio stagnispumantis</name>
    <dbReference type="NCBI Taxonomy" id="407998"/>
    <lineage>
        <taxon>Bacteria</taxon>
        <taxon>Pseudomonadati</taxon>
        <taxon>Aquificota</taxon>
        <taxon>Aquificia</taxon>
        <taxon>Aquificales</taxon>
        <taxon>Hydrogenothermaceae</taxon>
        <taxon>Venenivibrio</taxon>
    </lineage>
</organism>
<dbReference type="EMBL" id="FXTX01000001">
    <property type="protein sequence ID" value="SMP01038.1"/>
    <property type="molecule type" value="Genomic_DNA"/>
</dbReference>
<dbReference type="Proteomes" id="UP001157947">
    <property type="component" value="Unassembled WGS sequence"/>
</dbReference>
<dbReference type="CDD" id="cd07361">
    <property type="entry name" value="MEMO_like"/>
    <property type="match status" value="1"/>
</dbReference>
<sequence length="270" mass="30591">MALAVREPAVANMFYPANPEKLREIITYFLNNAPLYNIKPQAVISPHAGYIYSGQTAAYSYKQFLNLDKTKHYKILLIGPSHFVPFNGISFGYYDYWETPLGAVKVDKEEIEKFVINNRDLPITLNTIPHQREHSLEVQVPFLQVVLDKFSIIPVVYGQIDFKIVEKVISQIKDKREDIIVVISTDLSHYYPYDVAKQIDKYCLLAVEKEDISLLSKCEACGEIGVAAIIDYASKVGWKSKILDYRTSGDTAGDKDAVVGYLSAVFYRGE</sequence>